<dbReference type="AlphaFoldDB" id="A0AAP5F2A9"/>
<dbReference type="EMBL" id="JAMXWF010000098">
    <property type="protein sequence ID" value="MDQ6414172.1"/>
    <property type="molecule type" value="Genomic_DNA"/>
</dbReference>
<reference evidence="2" key="1">
    <citation type="submission" date="2022-06" db="EMBL/GenBank/DDBJ databases">
        <title>PHB producers.</title>
        <authorList>
            <person name="Besaury L."/>
        </authorList>
    </citation>
    <scope>NUCLEOTIDE SEQUENCE</scope>
    <source>
        <strain evidence="2 3">SEWS6</strain>
    </source>
</reference>
<evidence type="ECO:0000313" key="1">
    <source>
        <dbReference type="EMBL" id="MCX4152361.1"/>
    </source>
</evidence>
<proteinExistence type="predicted"/>
<keyword evidence="3" id="KW-1185">Reference proteome</keyword>
<comment type="caution">
    <text evidence="2">The sequence shown here is derived from an EMBL/GenBank/DDBJ whole genome shotgun (WGS) entry which is preliminary data.</text>
</comment>
<dbReference type="EMBL" id="JAPKHW010000098">
    <property type="protein sequence ID" value="MCX4152361.1"/>
    <property type="molecule type" value="Genomic_DNA"/>
</dbReference>
<organism evidence="2 4">
    <name type="scientific">Paraburkholderia madseniana</name>
    <dbReference type="NCBI Taxonomy" id="2599607"/>
    <lineage>
        <taxon>Bacteria</taxon>
        <taxon>Pseudomonadati</taxon>
        <taxon>Pseudomonadota</taxon>
        <taxon>Betaproteobacteria</taxon>
        <taxon>Burkholderiales</taxon>
        <taxon>Burkholderiaceae</taxon>
        <taxon>Paraburkholderia</taxon>
    </lineage>
</organism>
<evidence type="ECO:0000313" key="2">
    <source>
        <dbReference type="EMBL" id="MDQ6414172.1"/>
    </source>
</evidence>
<dbReference type="Proteomes" id="UP001209412">
    <property type="component" value="Unassembled WGS sequence"/>
</dbReference>
<gene>
    <name evidence="2" type="ORF">NIE36_44480</name>
    <name evidence="1" type="ORF">OSB80_44595</name>
</gene>
<dbReference type="Proteomes" id="UP001242288">
    <property type="component" value="Unassembled WGS sequence"/>
</dbReference>
<sequence length="164" mass="18358">MSTPQFDSLKDKLVDKLNEGNEALQLMYRKSGAGDAESFASALAHESIKHEQANIKRHVKSLPYKTEIPVGMAKIEFSLDEVDGTYTLQTDTSVLNFDIGKATLTFDKNHVSRSENASDAGITVNYNFRFEFNPLNVFLKGSLEYSIPFLGSDSHKWDDEVALF</sequence>
<name>A0AAP5F2A9_9BURK</name>
<protein>
    <submittedName>
        <fullName evidence="2">Uncharacterized protein</fullName>
    </submittedName>
</protein>
<evidence type="ECO:0000313" key="3">
    <source>
        <dbReference type="Proteomes" id="UP001209412"/>
    </source>
</evidence>
<dbReference type="RefSeq" id="WP_266262282.1">
    <property type="nucleotide sequence ID" value="NZ_JAMXWF010000098.1"/>
</dbReference>
<evidence type="ECO:0000313" key="4">
    <source>
        <dbReference type="Proteomes" id="UP001242288"/>
    </source>
</evidence>
<accession>A0AAP5F2A9</accession>